<keyword evidence="1" id="KW-0175">Coiled coil</keyword>
<proteinExistence type="predicted"/>
<organism evidence="2 3">
    <name type="scientific">Multifurca ochricompacta</name>
    <dbReference type="NCBI Taxonomy" id="376703"/>
    <lineage>
        <taxon>Eukaryota</taxon>
        <taxon>Fungi</taxon>
        <taxon>Dikarya</taxon>
        <taxon>Basidiomycota</taxon>
        <taxon>Agaricomycotina</taxon>
        <taxon>Agaricomycetes</taxon>
        <taxon>Russulales</taxon>
        <taxon>Russulaceae</taxon>
        <taxon>Multifurca</taxon>
    </lineage>
</organism>
<gene>
    <name evidence="2" type="ORF">B0F90DRAFT_1707956</name>
</gene>
<evidence type="ECO:0000313" key="3">
    <source>
        <dbReference type="Proteomes" id="UP001203297"/>
    </source>
</evidence>
<sequence>MTAPSIHTPDHVSGEQYRYALTNFAIAHQKVEEQRGQLEEQERQIARLHARIAALEGSTTGTQPLTGPRIAGGSSVDDFSIKNTASQLERTINRWASEVLRIPPAPPAVLQDAALADLTGAGDSVLYTDARPMMVQSLLRHAMSEVISDGIINCLIVTSSAEANIQLTRIHEHLFSRDPTVAAVWRRQTFSAAVENIAPETTRMIFEEHVPSLAALLSDSPDDPLGTRVVFEDAYKFSRMLHGAPATAGPGADAFYRSFVPELASTLYPRQVELVKRCRRSERGELDRVGATIFPGLVKVSHTPTGPGIASGDTTQTVVRRAQVICECALEASVSLPPPPLPSV</sequence>
<dbReference type="AlphaFoldDB" id="A0AAD4M6A9"/>
<keyword evidence="3" id="KW-1185">Reference proteome</keyword>
<name>A0AAD4M6A9_9AGAM</name>
<comment type="caution">
    <text evidence="2">The sequence shown here is derived from an EMBL/GenBank/DDBJ whole genome shotgun (WGS) entry which is preliminary data.</text>
</comment>
<dbReference type="Proteomes" id="UP001203297">
    <property type="component" value="Unassembled WGS sequence"/>
</dbReference>
<reference evidence="2" key="1">
    <citation type="journal article" date="2022" name="New Phytol.">
        <title>Evolutionary transition to the ectomycorrhizal habit in the genomes of a hyperdiverse lineage of mushroom-forming fungi.</title>
        <authorList>
            <person name="Looney B."/>
            <person name="Miyauchi S."/>
            <person name="Morin E."/>
            <person name="Drula E."/>
            <person name="Courty P.E."/>
            <person name="Kohler A."/>
            <person name="Kuo A."/>
            <person name="LaButti K."/>
            <person name="Pangilinan J."/>
            <person name="Lipzen A."/>
            <person name="Riley R."/>
            <person name="Andreopoulos W."/>
            <person name="He G."/>
            <person name="Johnson J."/>
            <person name="Nolan M."/>
            <person name="Tritt A."/>
            <person name="Barry K.W."/>
            <person name="Grigoriev I.V."/>
            <person name="Nagy L.G."/>
            <person name="Hibbett D."/>
            <person name="Henrissat B."/>
            <person name="Matheny P.B."/>
            <person name="Labbe J."/>
            <person name="Martin F.M."/>
        </authorList>
    </citation>
    <scope>NUCLEOTIDE SEQUENCE</scope>
    <source>
        <strain evidence="2">BPL690</strain>
    </source>
</reference>
<evidence type="ECO:0000313" key="2">
    <source>
        <dbReference type="EMBL" id="KAI0303670.1"/>
    </source>
</evidence>
<protein>
    <submittedName>
        <fullName evidence="2">Uncharacterized protein</fullName>
    </submittedName>
</protein>
<feature type="coiled-coil region" evidence="1">
    <location>
        <begin position="24"/>
        <end position="58"/>
    </location>
</feature>
<accession>A0AAD4M6A9</accession>
<dbReference type="EMBL" id="WTXG01000008">
    <property type="protein sequence ID" value="KAI0303670.1"/>
    <property type="molecule type" value="Genomic_DNA"/>
</dbReference>
<evidence type="ECO:0000256" key="1">
    <source>
        <dbReference type="SAM" id="Coils"/>
    </source>
</evidence>